<evidence type="ECO:0000256" key="10">
    <source>
        <dbReference type="ARBA" id="ARBA00023136"/>
    </source>
</evidence>
<feature type="domain" description="PTS EIIC type-1" evidence="15">
    <location>
        <begin position="116"/>
        <end position="493"/>
    </location>
</feature>
<dbReference type="GO" id="GO:0009401">
    <property type="term" value="P:phosphoenolpyruvate-dependent sugar phosphotransferase system"/>
    <property type="evidence" value="ECO:0007669"/>
    <property type="project" value="UniProtKB-KW"/>
</dbReference>
<evidence type="ECO:0000313" key="16">
    <source>
        <dbReference type="EMBL" id="QPL04548.1"/>
    </source>
</evidence>
<evidence type="ECO:0000259" key="13">
    <source>
        <dbReference type="PROSITE" id="PS51093"/>
    </source>
</evidence>
<feature type="transmembrane region" description="Helical" evidence="12">
    <location>
        <begin position="420"/>
        <end position="444"/>
    </location>
</feature>
<dbReference type="Gene3D" id="2.70.70.10">
    <property type="entry name" value="Glucose Permease (Domain IIA)"/>
    <property type="match status" value="1"/>
</dbReference>
<evidence type="ECO:0000259" key="15">
    <source>
        <dbReference type="PROSITE" id="PS51103"/>
    </source>
</evidence>
<dbReference type="PROSITE" id="PS51098">
    <property type="entry name" value="PTS_EIIB_TYPE_1"/>
    <property type="match status" value="1"/>
</dbReference>
<dbReference type="InterPro" id="IPR003352">
    <property type="entry name" value="PTS_EIIC"/>
</dbReference>
<dbReference type="GO" id="GO:0005886">
    <property type="term" value="C:plasma membrane"/>
    <property type="evidence" value="ECO:0007669"/>
    <property type="project" value="UniProtKB-SubCell"/>
</dbReference>
<comment type="subcellular location">
    <subcellularLocation>
        <location evidence="1">Cell membrane</location>
        <topology evidence="1">Multi-pass membrane protein</topology>
    </subcellularLocation>
</comment>
<feature type="domain" description="PTS EIIA type-1" evidence="13">
    <location>
        <begin position="565"/>
        <end position="671"/>
    </location>
</feature>
<feature type="domain" description="PTS EIIB type-1" evidence="14">
    <location>
        <begin position="5"/>
        <end position="88"/>
    </location>
</feature>
<dbReference type="InterPro" id="IPR011055">
    <property type="entry name" value="Dup_hybrid_motif"/>
</dbReference>
<evidence type="ECO:0000259" key="14">
    <source>
        <dbReference type="PROSITE" id="PS51098"/>
    </source>
</evidence>
<dbReference type="Pfam" id="PF00358">
    <property type="entry name" value="PTS_EIIA_1"/>
    <property type="match status" value="1"/>
</dbReference>
<keyword evidence="17" id="KW-1185">Reference proteome</keyword>
<dbReference type="Pfam" id="PF00367">
    <property type="entry name" value="PTS_EIIB"/>
    <property type="match status" value="1"/>
</dbReference>
<feature type="transmembrane region" description="Helical" evidence="12">
    <location>
        <begin position="318"/>
        <end position="339"/>
    </location>
</feature>
<evidence type="ECO:0000256" key="3">
    <source>
        <dbReference type="ARBA" id="ARBA00022475"/>
    </source>
</evidence>
<evidence type="ECO:0000256" key="5">
    <source>
        <dbReference type="ARBA" id="ARBA00022679"/>
    </source>
</evidence>
<dbReference type="InterPro" id="IPR001127">
    <property type="entry name" value="PTS_EIIA_1_perm"/>
</dbReference>
<feature type="transmembrane region" description="Helical" evidence="12">
    <location>
        <begin position="243"/>
        <end position="261"/>
    </location>
</feature>
<feature type="transmembrane region" description="Helical" evidence="12">
    <location>
        <begin position="125"/>
        <end position="145"/>
    </location>
</feature>
<dbReference type="PROSITE" id="PS51093">
    <property type="entry name" value="PTS_EIIA_TYPE_1"/>
    <property type="match status" value="1"/>
</dbReference>
<keyword evidence="3" id="KW-1003">Cell membrane</keyword>
<evidence type="ECO:0000256" key="7">
    <source>
        <dbReference type="ARBA" id="ARBA00022692"/>
    </source>
</evidence>
<proteinExistence type="predicted"/>
<feature type="transmembrane region" description="Helical" evidence="12">
    <location>
        <begin position="456"/>
        <end position="476"/>
    </location>
</feature>
<dbReference type="SUPFAM" id="SSF55604">
    <property type="entry name" value="Glucose permease domain IIB"/>
    <property type="match status" value="1"/>
</dbReference>
<feature type="transmembrane region" description="Helical" evidence="12">
    <location>
        <begin position="157"/>
        <end position="178"/>
    </location>
</feature>
<gene>
    <name evidence="16" type="ORF">ID810_06980</name>
</gene>
<evidence type="ECO:0000313" key="17">
    <source>
        <dbReference type="Proteomes" id="UP000594637"/>
    </source>
</evidence>
<dbReference type="GO" id="GO:0016301">
    <property type="term" value="F:kinase activity"/>
    <property type="evidence" value="ECO:0007669"/>
    <property type="project" value="UniProtKB-KW"/>
</dbReference>
<dbReference type="Pfam" id="PF02378">
    <property type="entry name" value="PTS_EIIC"/>
    <property type="match status" value="1"/>
</dbReference>
<keyword evidence="10 12" id="KW-0472">Membrane</keyword>
<dbReference type="PROSITE" id="PS51103">
    <property type="entry name" value="PTS_EIIC_TYPE_1"/>
    <property type="match status" value="1"/>
</dbReference>
<feature type="transmembrane region" description="Helical" evidence="12">
    <location>
        <begin position="359"/>
        <end position="378"/>
    </location>
</feature>
<dbReference type="KEGG" id="arep:ID810_06980"/>
<feature type="active site" description="Phosphocysteine intermediate; for EIIB activity" evidence="11">
    <location>
        <position position="27"/>
    </location>
</feature>
<evidence type="ECO:0000256" key="4">
    <source>
        <dbReference type="ARBA" id="ARBA00022597"/>
    </source>
</evidence>
<dbReference type="PANTHER" id="PTHR30175:SF1">
    <property type="entry name" value="PTS SYSTEM ARBUTIN-, CELLOBIOSE-, AND SALICIN-SPECIFIC EIIBC COMPONENT-RELATED"/>
    <property type="match status" value="1"/>
</dbReference>
<reference evidence="16 17" key="1">
    <citation type="submission" date="2020-11" db="EMBL/GenBank/DDBJ databases">
        <title>Actinomyces sp. ZJ750.</title>
        <authorList>
            <person name="Zhou J."/>
        </authorList>
    </citation>
    <scope>NUCLEOTIDE SEQUENCE [LARGE SCALE GENOMIC DNA]</scope>
    <source>
        <strain evidence="16 17">ZJ750</strain>
    </source>
</reference>
<evidence type="ECO:0000256" key="2">
    <source>
        <dbReference type="ARBA" id="ARBA00022448"/>
    </source>
</evidence>
<evidence type="ECO:0000256" key="8">
    <source>
        <dbReference type="ARBA" id="ARBA00022777"/>
    </source>
</evidence>
<dbReference type="NCBIfam" id="TIGR00830">
    <property type="entry name" value="PTBA"/>
    <property type="match status" value="1"/>
</dbReference>
<protein>
    <submittedName>
        <fullName evidence="16">PTS glucose transporter subunit IIA</fullName>
    </submittedName>
</protein>
<dbReference type="FunFam" id="3.30.1360.60:FF:000001">
    <property type="entry name" value="PTS system glucose-specific IIBC component PtsG"/>
    <property type="match status" value="1"/>
</dbReference>
<dbReference type="EMBL" id="CP063989">
    <property type="protein sequence ID" value="QPL04548.1"/>
    <property type="molecule type" value="Genomic_DNA"/>
</dbReference>
<dbReference type="InterPro" id="IPR013013">
    <property type="entry name" value="PTS_EIIC_1"/>
</dbReference>
<keyword evidence="4 16" id="KW-0762">Sugar transport</keyword>
<dbReference type="SUPFAM" id="SSF51261">
    <property type="entry name" value="Duplicated hybrid motif"/>
    <property type="match status" value="1"/>
</dbReference>
<evidence type="ECO:0000256" key="11">
    <source>
        <dbReference type="PROSITE-ProRule" id="PRU00421"/>
    </source>
</evidence>
<keyword evidence="5" id="KW-0808">Transferase</keyword>
<keyword evidence="7 12" id="KW-0812">Transmembrane</keyword>
<dbReference type="RefSeq" id="WP_166854860.1">
    <property type="nucleotide sequence ID" value="NZ_CP063989.1"/>
</dbReference>
<dbReference type="PANTHER" id="PTHR30175">
    <property type="entry name" value="PHOSPHOTRANSFERASE SYSTEM TRANSPORT PROTEIN"/>
    <property type="match status" value="1"/>
</dbReference>
<dbReference type="PROSITE" id="PS00371">
    <property type="entry name" value="PTS_EIIA_TYPE_1_HIS"/>
    <property type="match status" value="1"/>
</dbReference>
<dbReference type="AlphaFoldDB" id="A0A7T0LJY5"/>
<evidence type="ECO:0000256" key="6">
    <source>
        <dbReference type="ARBA" id="ARBA00022683"/>
    </source>
</evidence>
<dbReference type="InterPro" id="IPR050558">
    <property type="entry name" value="PTS_Sugar-Specific_Components"/>
</dbReference>
<sequence>MTTTTSVPEAILEAVGGPGNISSLTHCATRLRFELHDASVVDKAAVEAIPGVMGAVPQSGDRYQIIIGGAVQSVYEQITSLPAMKGGAAAPSDAEVKAAARARARGKNAWVDAFFEYLSDSFRPLLPVLLGTSIIIALEAVFEALGYIDTRAPIKPAWLVFTDAMFRSVFYFLPIMVAYNASKKLKIDPWVGTAVMATFLTPNFIALADPSTTTGVTCTTNEVLDTQSCTASVFGIPMQLADYGGQVFVPLMMVAILAPIYKALTKIIPANLQMVFVPFLSFLIMMPVTGFLIGPLGIWVGSALGSALAWLNTTAPIIFAILIPIIYPFLVPLGLHWPLNALMLANIDTLGYDFIQGPMGAWNFACFGATAAVLVIAIRNRNSAMRQTASGALFAGLFGGISEPSLYGIHLRYKRIYPRMLVGCVVGGLVVGIGGGVNASTFAFTSLLTIPVFSPMGLYALAVLAAFMTSFLIILVTDYRTEEDKAQDAAALAAAGGVAGGAVQADPAETAADLAAQSASTTATAVQDGGPAPAAVPAAPPTAGSVTDVVAPLAGRVLALADVEDQVFASGALGNGAAIEPVGETIVVTAPAAGTVVVAPSSGHAYGLTLDNGIEVLIHVGIDTVNLGGTGFDIKVAQGDRVEDGQELVRVDRATVEAAGYALTTPVLVTNTATFASVDAAAEGEVAAGDLLLRVTA</sequence>
<keyword evidence="2" id="KW-0813">Transport</keyword>
<dbReference type="Gene3D" id="3.30.1360.60">
    <property type="entry name" value="Glucose permease domain IIB"/>
    <property type="match status" value="1"/>
</dbReference>
<dbReference type="Proteomes" id="UP000594637">
    <property type="component" value="Chromosome"/>
</dbReference>
<keyword evidence="6" id="KW-0598">Phosphotransferase system</keyword>
<dbReference type="GO" id="GO:0008982">
    <property type="term" value="F:protein-N(PI)-phosphohistidine-sugar phosphotransferase activity"/>
    <property type="evidence" value="ECO:0007669"/>
    <property type="project" value="InterPro"/>
</dbReference>
<evidence type="ECO:0000256" key="9">
    <source>
        <dbReference type="ARBA" id="ARBA00022989"/>
    </source>
</evidence>
<accession>A0A7T0LJY5</accession>
<keyword evidence="8" id="KW-0418">Kinase</keyword>
<dbReference type="PROSITE" id="PS01035">
    <property type="entry name" value="PTS_EIIB_TYPE_1_CYS"/>
    <property type="match status" value="1"/>
</dbReference>
<keyword evidence="9 12" id="KW-1133">Transmembrane helix</keyword>
<evidence type="ECO:0000256" key="1">
    <source>
        <dbReference type="ARBA" id="ARBA00004651"/>
    </source>
</evidence>
<dbReference type="InterPro" id="IPR018113">
    <property type="entry name" value="PTrfase_EIIB_Cys"/>
</dbReference>
<evidence type="ECO:0000256" key="12">
    <source>
        <dbReference type="SAM" id="Phobius"/>
    </source>
</evidence>
<dbReference type="InterPro" id="IPR036878">
    <property type="entry name" value="Glu_permease_IIB"/>
</dbReference>
<organism evidence="16 17">
    <name type="scientific">Actinomyces respiraculi</name>
    <dbReference type="NCBI Taxonomy" id="2744574"/>
    <lineage>
        <taxon>Bacteria</taxon>
        <taxon>Bacillati</taxon>
        <taxon>Actinomycetota</taxon>
        <taxon>Actinomycetes</taxon>
        <taxon>Actinomycetales</taxon>
        <taxon>Actinomycetaceae</taxon>
        <taxon>Actinomyces</taxon>
    </lineage>
</organism>
<name>A0A7T0LJY5_9ACTO</name>
<dbReference type="InterPro" id="IPR001996">
    <property type="entry name" value="PTS_IIB_1"/>
</dbReference>
<dbReference type="CDD" id="cd00212">
    <property type="entry name" value="PTS_IIB_glc"/>
    <property type="match status" value="1"/>
</dbReference>